<dbReference type="SUPFAM" id="SSF55008">
    <property type="entry name" value="HMA, heavy metal-associated domain"/>
    <property type="match status" value="1"/>
</dbReference>
<dbReference type="Gene3D" id="3.30.70.100">
    <property type="match status" value="1"/>
</dbReference>
<dbReference type="Proteomes" id="UP000575397">
    <property type="component" value="Unassembled WGS sequence"/>
</dbReference>
<comment type="caution">
    <text evidence="2">The sequence shown here is derived from an EMBL/GenBank/DDBJ whole genome shotgun (WGS) entry which is preliminary data.</text>
</comment>
<dbReference type="EMBL" id="JABCUS010000026">
    <property type="protein sequence ID" value="NMX04232.1"/>
    <property type="molecule type" value="Genomic_DNA"/>
</dbReference>
<dbReference type="AlphaFoldDB" id="A0A378PAT0"/>
<dbReference type="PROSITE" id="PS50846">
    <property type="entry name" value="HMA_2"/>
    <property type="match status" value="1"/>
</dbReference>
<name>A0A378PAT0_9ACTO</name>
<gene>
    <name evidence="2" type="ORF">HHJ77_09990</name>
</gene>
<dbReference type="CDD" id="cd00371">
    <property type="entry name" value="HMA"/>
    <property type="match status" value="1"/>
</dbReference>
<evidence type="ECO:0000313" key="3">
    <source>
        <dbReference type="Proteomes" id="UP000575397"/>
    </source>
</evidence>
<protein>
    <submittedName>
        <fullName evidence="2">Heavy-metal-associated domain-containing protein</fullName>
    </submittedName>
</protein>
<proteinExistence type="predicted"/>
<reference evidence="2 3" key="1">
    <citation type="submission" date="2020-04" db="EMBL/GenBank/DDBJ databases">
        <title>Antimicrobial susceptibility and clonality of vaginal-derived multi-drug resistant Mobiluncus isolates in China.</title>
        <authorList>
            <person name="Zhang X."/>
        </authorList>
    </citation>
    <scope>NUCLEOTIDE SEQUENCE [LARGE SCALE GENOMIC DNA]</scope>
    <source>
        <strain evidence="2 3">12</strain>
    </source>
</reference>
<feature type="domain" description="HMA" evidence="1">
    <location>
        <begin position="2"/>
        <end position="71"/>
    </location>
</feature>
<dbReference type="GO" id="GO:0046872">
    <property type="term" value="F:metal ion binding"/>
    <property type="evidence" value="ECO:0007669"/>
    <property type="project" value="InterPro"/>
</dbReference>
<organism evidence="2 3">
    <name type="scientific">Mobiluncus mulieris</name>
    <dbReference type="NCBI Taxonomy" id="2052"/>
    <lineage>
        <taxon>Bacteria</taxon>
        <taxon>Bacillati</taxon>
        <taxon>Actinomycetota</taxon>
        <taxon>Actinomycetes</taxon>
        <taxon>Actinomycetales</taxon>
        <taxon>Actinomycetaceae</taxon>
        <taxon>Mobiluncus</taxon>
    </lineage>
</organism>
<dbReference type="Pfam" id="PF00403">
    <property type="entry name" value="HMA"/>
    <property type="match status" value="1"/>
</dbReference>
<evidence type="ECO:0000313" key="2">
    <source>
        <dbReference type="EMBL" id="NMX04232.1"/>
    </source>
</evidence>
<sequence length="76" mass="8145">MARVTLKLRGLTCDKCVQHVTEDLSELEGISQVKVTRGEDKSGTAVVTGADIPADEVLIETVKGAGDYTVEAIERQ</sequence>
<dbReference type="RefSeq" id="WP_114989819.1">
    <property type="nucleotide sequence ID" value="NZ_CAMPNB010000027.1"/>
</dbReference>
<dbReference type="InterPro" id="IPR006121">
    <property type="entry name" value="HMA_dom"/>
</dbReference>
<accession>A0A378PAT0</accession>
<dbReference type="InterPro" id="IPR036163">
    <property type="entry name" value="HMA_dom_sf"/>
</dbReference>
<evidence type="ECO:0000259" key="1">
    <source>
        <dbReference type="PROSITE" id="PS50846"/>
    </source>
</evidence>